<dbReference type="STRING" id="395963.Bind_0614"/>
<gene>
    <name evidence="10" type="ordered locus">Bind_0614</name>
</gene>
<keyword evidence="11" id="KW-1185">Reference proteome</keyword>
<dbReference type="HOGENOM" id="CLU_009834_7_6_5"/>
<dbReference type="InterPro" id="IPR029045">
    <property type="entry name" value="ClpP/crotonase-like_dom_sf"/>
</dbReference>
<dbReference type="PANTHER" id="PTHR11941">
    <property type="entry name" value="ENOYL-COA HYDRATASE-RELATED"/>
    <property type="match status" value="1"/>
</dbReference>
<dbReference type="Gene3D" id="3.90.226.10">
    <property type="entry name" value="2-enoyl-CoA Hydratase, Chain A, domain 1"/>
    <property type="match status" value="1"/>
</dbReference>
<reference evidence="11" key="1">
    <citation type="submission" date="2008-03" db="EMBL/GenBank/DDBJ databases">
        <title>Complete sequence of chromosome of Beijerinckia indica subsp. indica ATCC 9039.</title>
        <authorList>
            <consortium name="US DOE Joint Genome Institute"/>
            <person name="Copeland A."/>
            <person name="Lucas S."/>
            <person name="Lapidus A."/>
            <person name="Glavina del Rio T."/>
            <person name="Dalin E."/>
            <person name="Tice H."/>
            <person name="Bruce D."/>
            <person name="Goodwin L."/>
            <person name="Pitluck S."/>
            <person name="LaButti K."/>
            <person name="Schmutz J."/>
            <person name="Larimer F."/>
            <person name="Land M."/>
            <person name="Hauser L."/>
            <person name="Kyrpides N."/>
            <person name="Mikhailova N."/>
            <person name="Dunfield P.F."/>
            <person name="Dedysh S.N."/>
            <person name="Liesack W."/>
            <person name="Saw J.H."/>
            <person name="Alam M."/>
            <person name="Chen Y."/>
            <person name="Murrell J.C."/>
            <person name="Richardson P."/>
        </authorList>
    </citation>
    <scope>NUCLEOTIDE SEQUENCE [LARGE SCALE GENOMIC DNA]</scope>
    <source>
        <strain evidence="11">ATCC 9039 / DSM 1715 / NCIMB 8712</strain>
    </source>
</reference>
<keyword evidence="10" id="KW-0413">Isomerase</keyword>
<reference evidence="10 11" key="2">
    <citation type="journal article" date="2010" name="J. Bacteriol.">
        <title>Complete genome sequence of Beijerinckia indica subsp. indica.</title>
        <authorList>
            <person name="Tamas I."/>
            <person name="Dedysh S.N."/>
            <person name="Liesack W."/>
            <person name="Stott M.B."/>
            <person name="Alam M."/>
            <person name="Murrell J.C."/>
            <person name="Dunfield P.F."/>
        </authorList>
    </citation>
    <scope>NUCLEOTIDE SEQUENCE [LARGE SCALE GENOMIC DNA]</scope>
    <source>
        <strain evidence="11">ATCC 9039 / DSM 1715 / NCIMB 8712</strain>
    </source>
</reference>
<dbReference type="SUPFAM" id="SSF52096">
    <property type="entry name" value="ClpP/crotonase"/>
    <property type="match status" value="1"/>
</dbReference>
<dbReference type="EC" id="4.2.1.17" evidence="3"/>
<dbReference type="EMBL" id="CP001016">
    <property type="protein sequence ID" value="ACB94264.1"/>
    <property type="molecule type" value="Genomic_DNA"/>
</dbReference>
<dbReference type="FunFam" id="3.90.226.10:FF:000019">
    <property type="entry name" value="Enoyl-CoA hydratase, mitochondrial"/>
    <property type="match status" value="1"/>
</dbReference>
<dbReference type="Proteomes" id="UP000001695">
    <property type="component" value="Chromosome"/>
</dbReference>
<comment type="catalytic activity">
    <reaction evidence="8">
        <text>a 4-saturated-(3S)-3-hydroxyacyl-CoA = a (3E)-enoyl-CoA + H2O</text>
        <dbReference type="Rhea" id="RHEA:20724"/>
        <dbReference type="ChEBI" id="CHEBI:15377"/>
        <dbReference type="ChEBI" id="CHEBI:58521"/>
        <dbReference type="ChEBI" id="CHEBI:137480"/>
        <dbReference type="EC" id="4.2.1.17"/>
    </reaction>
</comment>
<evidence type="ECO:0000256" key="3">
    <source>
        <dbReference type="ARBA" id="ARBA00012076"/>
    </source>
</evidence>
<sequence>MDRIQDFNHIIAERQGAIALITFNRPKVLNALCTALIAELETALALIEADDSLSVIVVTGNEKAFAAGADITEMANSLFTDVFAADIGGPRWQRLANFRKPAIAAVAGYALGGGCEIALMCDIILAADNAKFGQPEITIGTIPGWGGSQRLTRAIGKYKAMDLILTGRQINAEEAERAGMVSRIVPLADLVPEALKLAEKIASLSAPIAMLAREAVDSALETTLSEGLKAERRLFHASFATQDQKEGMAAFLEKRPPAFQNK</sequence>
<dbReference type="OrthoDB" id="9775794at2"/>
<dbReference type="AlphaFoldDB" id="B2IFQ3"/>
<organism evidence="10 11">
    <name type="scientific">Beijerinckia indica subsp. indica (strain ATCC 9039 / DSM 1715 / NCIMB 8712)</name>
    <dbReference type="NCBI Taxonomy" id="395963"/>
    <lineage>
        <taxon>Bacteria</taxon>
        <taxon>Pseudomonadati</taxon>
        <taxon>Pseudomonadota</taxon>
        <taxon>Alphaproteobacteria</taxon>
        <taxon>Hyphomicrobiales</taxon>
        <taxon>Beijerinckiaceae</taxon>
        <taxon>Beijerinckia</taxon>
    </lineage>
</organism>
<comment type="similarity">
    <text evidence="2 9">Belongs to the enoyl-CoA hydratase/isomerase family.</text>
</comment>
<evidence type="ECO:0000256" key="5">
    <source>
        <dbReference type="ARBA" id="ARBA00023098"/>
    </source>
</evidence>
<dbReference type="PROSITE" id="PS00166">
    <property type="entry name" value="ENOYL_COA_HYDRATASE"/>
    <property type="match status" value="1"/>
</dbReference>
<keyword evidence="4" id="KW-0276">Fatty acid metabolism</keyword>
<dbReference type="Gene3D" id="1.10.12.10">
    <property type="entry name" value="Lyase 2-enoyl-coa Hydratase, Chain A, domain 2"/>
    <property type="match status" value="1"/>
</dbReference>
<evidence type="ECO:0000256" key="4">
    <source>
        <dbReference type="ARBA" id="ARBA00022832"/>
    </source>
</evidence>
<evidence type="ECO:0000256" key="7">
    <source>
        <dbReference type="ARBA" id="ARBA00023709"/>
    </source>
</evidence>
<evidence type="ECO:0000313" key="11">
    <source>
        <dbReference type="Proteomes" id="UP000001695"/>
    </source>
</evidence>
<dbReference type="RefSeq" id="WP_012383622.1">
    <property type="nucleotide sequence ID" value="NC_010581.1"/>
</dbReference>
<dbReference type="Pfam" id="PF00378">
    <property type="entry name" value="ECH_1"/>
    <property type="match status" value="1"/>
</dbReference>
<evidence type="ECO:0000256" key="6">
    <source>
        <dbReference type="ARBA" id="ARBA00023239"/>
    </source>
</evidence>
<dbReference type="InterPro" id="IPR018376">
    <property type="entry name" value="Enoyl-CoA_hyd/isom_CS"/>
</dbReference>
<evidence type="ECO:0000256" key="9">
    <source>
        <dbReference type="RuleBase" id="RU003707"/>
    </source>
</evidence>
<evidence type="ECO:0000256" key="8">
    <source>
        <dbReference type="ARBA" id="ARBA00023717"/>
    </source>
</evidence>
<dbReference type="GO" id="GO:0004300">
    <property type="term" value="F:enoyl-CoA hydratase activity"/>
    <property type="evidence" value="ECO:0007669"/>
    <property type="project" value="UniProtKB-EC"/>
</dbReference>
<proteinExistence type="inferred from homology"/>
<comment type="catalytic activity">
    <reaction evidence="7">
        <text>a (3S)-3-hydroxyacyl-CoA = a (2E)-enoyl-CoA + H2O</text>
        <dbReference type="Rhea" id="RHEA:16105"/>
        <dbReference type="ChEBI" id="CHEBI:15377"/>
        <dbReference type="ChEBI" id="CHEBI:57318"/>
        <dbReference type="ChEBI" id="CHEBI:58856"/>
        <dbReference type="EC" id="4.2.1.17"/>
    </reaction>
</comment>
<evidence type="ECO:0000256" key="2">
    <source>
        <dbReference type="ARBA" id="ARBA00005254"/>
    </source>
</evidence>
<name>B2IFQ3_BEII9</name>
<protein>
    <recommendedName>
        <fullName evidence="3">enoyl-CoA hydratase</fullName>
        <ecNumber evidence="3">4.2.1.17</ecNumber>
    </recommendedName>
</protein>
<dbReference type="CDD" id="cd06558">
    <property type="entry name" value="crotonase-like"/>
    <property type="match status" value="1"/>
</dbReference>
<evidence type="ECO:0000256" key="1">
    <source>
        <dbReference type="ARBA" id="ARBA00002994"/>
    </source>
</evidence>
<evidence type="ECO:0000313" key="10">
    <source>
        <dbReference type="EMBL" id="ACB94264.1"/>
    </source>
</evidence>
<keyword evidence="6" id="KW-0456">Lyase</keyword>
<dbReference type="PANTHER" id="PTHR11941:SF54">
    <property type="entry name" value="ENOYL-COA HYDRATASE, MITOCHONDRIAL"/>
    <property type="match status" value="1"/>
</dbReference>
<accession>B2IFQ3</accession>
<dbReference type="GO" id="GO:0006635">
    <property type="term" value="P:fatty acid beta-oxidation"/>
    <property type="evidence" value="ECO:0007669"/>
    <property type="project" value="TreeGrafter"/>
</dbReference>
<keyword evidence="5" id="KW-0443">Lipid metabolism</keyword>
<dbReference type="FunFam" id="1.10.12.10:FF:000001">
    <property type="entry name" value="Probable enoyl-CoA hydratase, mitochondrial"/>
    <property type="match status" value="1"/>
</dbReference>
<dbReference type="eggNOG" id="COG1024">
    <property type="taxonomic scope" value="Bacteria"/>
</dbReference>
<dbReference type="InterPro" id="IPR014748">
    <property type="entry name" value="Enoyl-CoA_hydra_C"/>
</dbReference>
<dbReference type="GO" id="GO:0016853">
    <property type="term" value="F:isomerase activity"/>
    <property type="evidence" value="ECO:0007669"/>
    <property type="project" value="UniProtKB-KW"/>
</dbReference>
<comment type="function">
    <text evidence="1">Could possibly oxidize fatty acids using specific components.</text>
</comment>
<dbReference type="InterPro" id="IPR001753">
    <property type="entry name" value="Enoyl-CoA_hydra/iso"/>
</dbReference>
<dbReference type="KEGG" id="bid:Bind_0614"/>